<accession>A0A6N8LTD6</accession>
<name>A0A6N8LTD6_9SPHN</name>
<comment type="caution">
    <text evidence="1">The sequence shown here is derived from an EMBL/GenBank/DDBJ whole genome shotgun (WGS) entry which is preliminary data.</text>
</comment>
<dbReference type="EMBL" id="WSUT01000005">
    <property type="protein sequence ID" value="MWC42901.1"/>
    <property type="molecule type" value="Genomic_DNA"/>
</dbReference>
<dbReference type="Proteomes" id="UP000436801">
    <property type="component" value="Unassembled WGS sequence"/>
</dbReference>
<protein>
    <submittedName>
        <fullName evidence="1">Uncharacterized protein</fullName>
    </submittedName>
</protein>
<reference evidence="1 2" key="1">
    <citation type="submission" date="2019-12" db="EMBL/GenBank/DDBJ databases">
        <authorList>
            <person name="Zheng J."/>
        </authorList>
    </citation>
    <scope>NUCLEOTIDE SEQUENCE [LARGE SCALE GENOMIC DNA]</scope>
    <source>
        <strain evidence="1 2">DSM 27347</strain>
    </source>
</reference>
<gene>
    <name evidence="1" type="ORF">GQR91_04405</name>
</gene>
<evidence type="ECO:0000313" key="1">
    <source>
        <dbReference type="EMBL" id="MWC42901.1"/>
    </source>
</evidence>
<dbReference type="RefSeq" id="WP_160146734.1">
    <property type="nucleotide sequence ID" value="NZ_FNBI01000001.1"/>
</dbReference>
<sequence length="58" mass="6036">MMMVEKGSKTGNRASRRLAIGLGIGAILALILVAVFSMRVAEPAGEQRAPPSQTRGLG</sequence>
<dbReference type="AlphaFoldDB" id="A0A6N8LTD6"/>
<evidence type="ECO:0000313" key="2">
    <source>
        <dbReference type="Proteomes" id="UP000436801"/>
    </source>
</evidence>
<proteinExistence type="predicted"/>
<organism evidence="1 2">
    <name type="scientific">Sphingomonas carotinifaciens</name>
    <dbReference type="NCBI Taxonomy" id="1166323"/>
    <lineage>
        <taxon>Bacteria</taxon>
        <taxon>Pseudomonadati</taxon>
        <taxon>Pseudomonadota</taxon>
        <taxon>Alphaproteobacteria</taxon>
        <taxon>Sphingomonadales</taxon>
        <taxon>Sphingomonadaceae</taxon>
        <taxon>Sphingomonas</taxon>
    </lineage>
</organism>